<evidence type="ECO:0000259" key="2">
    <source>
        <dbReference type="SMART" id="SM00849"/>
    </source>
</evidence>
<evidence type="ECO:0000313" key="4">
    <source>
        <dbReference type="Proteomes" id="UP001359559"/>
    </source>
</evidence>
<gene>
    <name evidence="3" type="ORF">RJT34_25518</name>
</gene>
<dbReference type="Gene3D" id="3.60.15.10">
    <property type="entry name" value="Ribonuclease Z/Hydroxyacylglutathione hydrolase-like"/>
    <property type="match status" value="1"/>
</dbReference>
<name>A0AAN9FQ05_CLITE</name>
<proteinExistence type="predicted"/>
<protein>
    <recommendedName>
        <fullName evidence="2">Metallo-beta-lactamase domain-containing protein</fullName>
    </recommendedName>
</protein>
<dbReference type="Gene3D" id="1.10.10.10">
    <property type="entry name" value="Winged helix-like DNA-binding domain superfamily/Winged helix DNA-binding domain"/>
    <property type="match status" value="1"/>
</dbReference>
<dbReference type="Pfam" id="PF00753">
    <property type="entry name" value="Lactamase_B"/>
    <property type="match status" value="1"/>
</dbReference>
<evidence type="ECO:0000313" key="3">
    <source>
        <dbReference type="EMBL" id="KAK7280454.1"/>
    </source>
</evidence>
<dbReference type="InterPro" id="IPR041516">
    <property type="entry name" value="LACTB2_WH"/>
</dbReference>
<dbReference type="Pfam" id="PF17778">
    <property type="entry name" value="WHD_BLACT"/>
    <property type="match status" value="1"/>
</dbReference>
<dbReference type="InterPro" id="IPR050662">
    <property type="entry name" value="Sec-metab_biosynth-thioest"/>
</dbReference>
<organism evidence="3 4">
    <name type="scientific">Clitoria ternatea</name>
    <name type="common">Butterfly pea</name>
    <dbReference type="NCBI Taxonomy" id="43366"/>
    <lineage>
        <taxon>Eukaryota</taxon>
        <taxon>Viridiplantae</taxon>
        <taxon>Streptophyta</taxon>
        <taxon>Embryophyta</taxon>
        <taxon>Tracheophyta</taxon>
        <taxon>Spermatophyta</taxon>
        <taxon>Magnoliopsida</taxon>
        <taxon>eudicotyledons</taxon>
        <taxon>Gunneridae</taxon>
        <taxon>Pentapetalae</taxon>
        <taxon>rosids</taxon>
        <taxon>fabids</taxon>
        <taxon>Fabales</taxon>
        <taxon>Fabaceae</taxon>
        <taxon>Papilionoideae</taxon>
        <taxon>50 kb inversion clade</taxon>
        <taxon>NPAAA clade</taxon>
        <taxon>indigoferoid/millettioid clade</taxon>
        <taxon>Phaseoleae</taxon>
        <taxon>Clitoria</taxon>
    </lineage>
</organism>
<dbReference type="SMART" id="SM00849">
    <property type="entry name" value="Lactamase_B"/>
    <property type="match status" value="1"/>
</dbReference>
<evidence type="ECO:0000256" key="1">
    <source>
        <dbReference type="SAM" id="Phobius"/>
    </source>
</evidence>
<keyword evidence="1" id="KW-1133">Transmembrane helix</keyword>
<dbReference type="AlphaFoldDB" id="A0AAN9FQ05"/>
<dbReference type="InterPro" id="IPR036866">
    <property type="entry name" value="RibonucZ/Hydroxyglut_hydro"/>
</dbReference>
<dbReference type="GO" id="GO:0009536">
    <property type="term" value="C:plastid"/>
    <property type="evidence" value="ECO:0007669"/>
    <property type="project" value="TreeGrafter"/>
</dbReference>
<sequence length="535" mass="59670">MATHRLALIIENPSNHDEFLLLKQSHPPKFNDEEYDSFVDSDLWDLPSAQLNPLSAESQSPLHVEVAGDHSEDFNFKEFDVRSALNEVFGELGTAGVEGGDWKFHKYVMEAAFGPNLPVNTLFIVGKLGVAGDKDLQGLHKWMSVQSCLNWLLEGKPHGDRVGPLVVVGIINESSPSTKWKVPPAINYQEYPPGVILIPMGSRTQKPFRTTNLVVFAPENVPNYSEENNFIACGDALIVDPGCLSEFHGELMKVVTALPRRLVVFVTHHHPDHVEGLSVIQKYNPDATLLAHENTMHRISRDDWSLGYTSVKGEEDIYIGGQRLRVIFAPGHTDGHMALLHVNTHSLIVGDHCVGQGSAILDISSGGNMTEYFQTTYKFLELSPHALIPMHGRVNLWPKQMLCGYLKNRRSREANILKAIESGAKTLFDIVAYVYSDVDRRLWIAASSNVRLHVDHLAQQCKLPKDFSLKNFNSSLVAFADNDFSIRKFKTTCGLHFLYRWIWACTSGSLLGKSAFLIAGVLAGVAVLYFKKQDQ</sequence>
<dbReference type="FunFam" id="3.60.15.10:FF:000032">
    <property type="entry name" value="Metallo-hydrolase/oxidoreductase superfamily protein"/>
    <property type="match status" value="1"/>
</dbReference>
<feature type="domain" description="Metallo-beta-lactamase" evidence="2">
    <location>
        <begin position="226"/>
        <end position="391"/>
    </location>
</feature>
<keyword evidence="4" id="KW-1185">Reference proteome</keyword>
<accession>A0AAN9FQ05</accession>
<dbReference type="PANTHER" id="PTHR23131">
    <property type="entry name" value="ENDORIBONUCLEASE LACTB2"/>
    <property type="match status" value="1"/>
</dbReference>
<dbReference type="InterPro" id="IPR036388">
    <property type="entry name" value="WH-like_DNA-bd_sf"/>
</dbReference>
<dbReference type="InterPro" id="IPR001279">
    <property type="entry name" value="Metallo-B-lactamas"/>
</dbReference>
<dbReference type="FunFam" id="1.10.10.10:FF:000534">
    <property type="entry name" value="Metallo-hydrolase/oxidoreductase superfamily protein"/>
    <property type="match status" value="1"/>
</dbReference>
<dbReference type="CDD" id="cd06262">
    <property type="entry name" value="metallo-hydrolase-like_MBL-fold"/>
    <property type="match status" value="1"/>
</dbReference>
<dbReference type="Proteomes" id="UP001359559">
    <property type="component" value="Unassembled WGS sequence"/>
</dbReference>
<comment type="caution">
    <text evidence="3">The sequence shown here is derived from an EMBL/GenBank/DDBJ whole genome shotgun (WGS) entry which is preliminary data.</text>
</comment>
<dbReference type="PANTHER" id="PTHR23131:SF0">
    <property type="entry name" value="ENDORIBONUCLEASE LACTB2"/>
    <property type="match status" value="1"/>
</dbReference>
<reference evidence="3 4" key="1">
    <citation type="submission" date="2024-01" db="EMBL/GenBank/DDBJ databases">
        <title>The genomes of 5 underutilized Papilionoideae crops provide insights into root nodulation and disease resistance.</title>
        <authorList>
            <person name="Yuan L."/>
        </authorList>
    </citation>
    <scope>NUCLEOTIDE SEQUENCE [LARGE SCALE GENOMIC DNA]</scope>
    <source>
        <strain evidence="3">LY-2023</strain>
        <tissue evidence="3">Leaf</tissue>
    </source>
</reference>
<keyword evidence="1" id="KW-0472">Membrane</keyword>
<dbReference type="SUPFAM" id="SSF56281">
    <property type="entry name" value="Metallo-hydrolase/oxidoreductase"/>
    <property type="match status" value="1"/>
</dbReference>
<keyword evidence="1" id="KW-0812">Transmembrane</keyword>
<feature type="transmembrane region" description="Helical" evidence="1">
    <location>
        <begin position="510"/>
        <end position="530"/>
    </location>
</feature>
<dbReference type="EMBL" id="JAYKXN010000006">
    <property type="protein sequence ID" value="KAK7280454.1"/>
    <property type="molecule type" value="Genomic_DNA"/>
</dbReference>